<dbReference type="Proteomes" id="UP000192872">
    <property type="component" value="Unassembled WGS sequence"/>
</dbReference>
<feature type="transmembrane region" description="Helical" evidence="6">
    <location>
        <begin position="143"/>
        <end position="168"/>
    </location>
</feature>
<dbReference type="STRING" id="1827387.A4S15_08575"/>
<dbReference type="PANTHER" id="PTHR30086:SF20">
    <property type="entry name" value="ARGININE EXPORTER PROTEIN ARGO-RELATED"/>
    <property type="match status" value="1"/>
</dbReference>
<evidence type="ECO:0000256" key="2">
    <source>
        <dbReference type="ARBA" id="ARBA00022475"/>
    </source>
</evidence>
<gene>
    <name evidence="7" type="ORF">A4S15_08575</name>
</gene>
<proteinExistence type="predicted"/>
<dbReference type="Pfam" id="PF01810">
    <property type="entry name" value="LysE"/>
    <property type="match status" value="1"/>
</dbReference>
<evidence type="ECO:0000256" key="3">
    <source>
        <dbReference type="ARBA" id="ARBA00022692"/>
    </source>
</evidence>
<evidence type="ECO:0000256" key="1">
    <source>
        <dbReference type="ARBA" id="ARBA00004651"/>
    </source>
</evidence>
<dbReference type="PANTHER" id="PTHR30086">
    <property type="entry name" value="ARGININE EXPORTER PROTEIN ARGO"/>
    <property type="match status" value="1"/>
</dbReference>
<keyword evidence="4 6" id="KW-1133">Transmembrane helix</keyword>
<name>A0A1W9HXR9_9HYPH</name>
<comment type="caution">
    <text evidence="7">The sequence shown here is derived from an EMBL/GenBank/DDBJ whole genome shotgun (WGS) entry which is preliminary data.</text>
</comment>
<dbReference type="GO" id="GO:0033228">
    <property type="term" value="P:cysteine export across plasma membrane"/>
    <property type="evidence" value="ECO:0007669"/>
    <property type="project" value="TreeGrafter"/>
</dbReference>
<feature type="transmembrane region" description="Helical" evidence="6">
    <location>
        <begin position="44"/>
        <end position="62"/>
    </location>
</feature>
<feature type="transmembrane region" description="Helical" evidence="6">
    <location>
        <begin position="69"/>
        <end position="88"/>
    </location>
</feature>
<dbReference type="InterPro" id="IPR001123">
    <property type="entry name" value="LeuE-type"/>
</dbReference>
<keyword evidence="2" id="KW-1003">Cell membrane</keyword>
<evidence type="ECO:0000256" key="6">
    <source>
        <dbReference type="SAM" id="Phobius"/>
    </source>
</evidence>
<dbReference type="GO" id="GO:0005886">
    <property type="term" value="C:plasma membrane"/>
    <property type="evidence" value="ECO:0007669"/>
    <property type="project" value="UniProtKB-SubCell"/>
</dbReference>
<dbReference type="AlphaFoldDB" id="A0A1W9HXR9"/>
<evidence type="ECO:0000313" key="8">
    <source>
        <dbReference type="Proteomes" id="UP000192872"/>
    </source>
</evidence>
<dbReference type="EMBL" id="LWDL01000015">
    <property type="protein sequence ID" value="OQW52256.1"/>
    <property type="molecule type" value="Genomic_DNA"/>
</dbReference>
<keyword evidence="3 6" id="KW-0812">Transmembrane</keyword>
<dbReference type="RefSeq" id="WP_376801356.1">
    <property type="nucleotide sequence ID" value="NZ_DHWE01000030.1"/>
</dbReference>
<organism evidence="7 8">
    <name type="scientific">Candidatus Raskinella chloraquaticus</name>
    <dbReference type="NCBI Taxonomy" id="1951219"/>
    <lineage>
        <taxon>Bacteria</taxon>
        <taxon>Pseudomonadati</taxon>
        <taxon>Pseudomonadota</taxon>
        <taxon>Alphaproteobacteria</taxon>
        <taxon>Hyphomicrobiales</taxon>
        <taxon>Phreatobacteraceae</taxon>
        <taxon>Candidatus Raskinella</taxon>
    </lineage>
</organism>
<protein>
    <submittedName>
        <fullName evidence="7">Lysine transporter LysE</fullName>
    </submittedName>
</protein>
<accession>A0A1W9HXR9</accession>
<dbReference type="GO" id="GO:0015171">
    <property type="term" value="F:amino acid transmembrane transporter activity"/>
    <property type="evidence" value="ECO:0007669"/>
    <property type="project" value="TreeGrafter"/>
</dbReference>
<comment type="subcellular location">
    <subcellularLocation>
        <location evidence="1">Cell membrane</location>
        <topology evidence="1">Multi-pass membrane protein</topology>
    </subcellularLocation>
</comment>
<keyword evidence="5 6" id="KW-0472">Membrane</keyword>
<feature type="transmembrane region" description="Helical" evidence="6">
    <location>
        <begin position="180"/>
        <end position="201"/>
    </location>
</feature>
<reference evidence="7 8" key="1">
    <citation type="journal article" date="2017" name="Water Res.">
        <title>Comammox in drinking water systems.</title>
        <authorList>
            <person name="Wang Y."/>
            <person name="Ma L."/>
            <person name="Mao Y."/>
            <person name="Jiang X."/>
            <person name="Xia Y."/>
            <person name="Yu K."/>
            <person name="Li B."/>
            <person name="Zhang T."/>
        </authorList>
    </citation>
    <scope>NUCLEOTIDE SEQUENCE [LARGE SCALE GENOMIC DNA]</scope>
    <source>
        <strain evidence="7">SG_bin8</strain>
    </source>
</reference>
<evidence type="ECO:0000256" key="5">
    <source>
        <dbReference type="ARBA" id="ARBA00023136"/>
    </source>
</evidence>
<evidence type="ECO:0000256" key="4">
    <source>
        <dbReference type="ARBA" id="ARBA00022989"/>
    </source>
</evidence>
<evidence type="ECO:0000313" key="7">
    <source>
        <dbReference type="EMBL" id="OQW52256.1"/>
    </source>
</evidence>
<sequence length="202" mass="21786">MSGSLLAAFVLFAFVSSITPGPNNIMLLASGVNYGWRPTLPHIFGIKVGFIIMVVLVGLGFGQVFERSPMVYVVLKWLGTAYLLWLAWKLFNAGGSVGPITGEGKPMSFLQAAAFQWVNPKAWTMSVAAIATYTVPDAFTTSVFMVALIYGLVGLPSSVFWTVSGVGLKRFLGNERLVRGFNVAMALLLIVSLIPTFVSAFH</sequence>